<keyword evidence="2" id="KW-1185">Reference proteome</keyword>
<accession>A0A916S7Z3</accession>
<protein>
    <submittedName>
        <fullName evidence="1">Uncharacterized protein</fullName>
    </submittedName>
</protein>
<sequence>MTGAATGVTSAISCCCGWATGAGGTGAGGTTFAGGVMELVVSSDGRAMSSSTPSLVDEQPARTMQMGTMADMPKKRMEPFTQYENKTHSQGPITRSLLQQLLKPNCK</sequence>
<reference evidence="1" key="2">
    <citation type="submission" date="2020-09" db="EMBL/GenBank/DDBJ databases">
        <authorList>
            <person name="Sun Q."/>
            <person name="Zhou Y."/>
        </authorList>
    </citation>
    <scope>NUCLEOTIDE SEQUENCE</scope>
    <source>
        <strain evidence="1">CGMCC 1.15082</strain>
    </source>
</reference>
<proteinExistence type="predicted"/>
<evidence type="ECO:0000313" key="2">
    <source>
        <dbReference type="Proteomes" id="UP000646478"/>
    </source>
</evidence>
<organism evidence="1 2">
    <name type="scientific">Brucella endophytica</name>
    <dbReference type="NCBI Taxonomy" id="1963359"/>
    <lineage>
        <taxon>Bacteria</taxon>
        <taxon>Pseudomonadati</taxon>
        <taxon>Pseudomonadota</taxon>
        <taxon>Alphaproteobacteria</taxon>
        <taxon>Hyphomicrobiales</taxon>
        <taxon>Brucellaceae</taxon>
        <taxon>Brucella/Ochrobactrum group</taxon>
        <taxon>Brucella</taxon>
    </lineage>
</organism>
<name>A0A916S7Z3_9HYPH</name>
<dbReference type="AlphaFoldDB" id="A0A916S7Z3"/>
<dbReference type="Proteomes" id="UP000646478">
    <property type="component" value="Unassembled WGS sequence"/>
</dbReference>
<comment type="caution">
    <text evidence="1">The sequence shown here is derived from an EMBL/GenBank/DDBJ whole genome shotgun (WGS) entry which is preliminary data.</text>
</comment>
<reference evidence="1" key="1">
    <citation type="journal article" date="2014" name="Int. J. Syst. Evol. Microbiol.">
        <title>Complete genome sequence of Corynebacterium casei LMG S-19264T (=DSM 44701T), isolated from a smear-ripened cheese.</title>
        <authorList>
            <consortium name="US DOE Joint Genome Institute (JGI-PGF)"/>
            <person name="Walter F."/>
            <person name="Albersmeier A."/>
            <person name="Kalinowski J."/>
            <person name="Ruckert C."/>
        </authorList>
    </citation>
    <scope>NUCLEOTIDE SEQUENCE</scope>
    <source>
        <strain evidence="1">CGMCC 1.15082</strain>
    </source>
</reference>
<dbReference type="EMBL" id="BMHH01000004">
    <property type="protein sequence ID" value="GGA87454.1"/>
    <property type="molecule type" value="Genomic_DNA"/>
</dbReference>
<evidence type="ECO:0000313" key="1">
    <source>
        <dbReference type="EMBL" id="GGA87454.1"/>
    </source>
</evidence>
<gene>
    <name evidence="1" type="ORF">GCM10011491_13950</name>
</gene>